<dbReference type="EMBL" id="JABSTQ010003345">
    <property type="protein sequence ID" value="KAG0443483.1"/>
    <property type="molecule type" value="Genomic_DNA"/>
</dbReference>
<proteinExistence type="predicted"/>
<sequence length="300" mass="32465">MSVIERKIAMMQQEESAKCAEEPLGLNDSSEPEGYRLIDVSCIKVLMSALLCSECVGSSLERTESGKGIHFEFVVLCTTCGEVARALHSVNIGDTRLNELAARINLSARDSGVSFTKLSHLFTGINLPPSMCLKTAKKVAAKVHDAAVTAAGKVMRSAAQSVRKAKIVAKDELLDVCVPFDGTWHKRGHTSHFGGRCGAGLESLKKVKGLGGKGKLTNIKIKKPTNYYACALKDTHLMLQPCSVKCMLVSCIHTLLTRSQGTALAPLGWTPGTTSTEVRTSRKRENHQHLGHTSRPSPRR</sequence>
<gene>
    <name evidence="1" type="ORF">HPB47_014864</name>
</gene>
<evidence type="ECO:0000313" key="1">
    <source>
        <dbReference type="EMBL" id="KAG0443483.1"/>
    </source>
</evidence>
<name>A0AC60QUX4_IXOPE</name>
<comment type="caution">
    <text evidence="1">The sequence shown here is derived from an EMBL/GenBank/DDBJ whole genome shotgun (WGS) entry which is preliminary data.</text>
</comment>
<protein>
    <submittedName>
        <fullName evidence="1">Uncharacterized protein</fullName>
    </submittedName>
</protein>
<dbReference type="Proteomes" id="UP000805193">
    <property type="component" value="Unassembled WGS sequence"/>
</dbReference>
<accession>A0AC60QUX4</accession>
<keyword evidence="2" id="KW-1185">Reference proteome</keyword>
<organism evidence="1 2">
    <name type="scientific">Ixodes persulcatus</name>
    <name type="common">Taiga tick</name>
    <dbReference type="NCBI Taxonomy" id="34615"/>
    <lineage>
        <taxon>Eukaryota</taxon>
        <taxon>Metazoa</taxon>
        <taxon>Ecdysozoa</taxon>
        <taxon>Arthropoda</taxon>
        <taxon>Chelicerata</taxon>
        <taxon>Arachnida</taxon>
        <taxon>Acari</taxon>
        <taxon>Parasitiformes</taxon>
        <taxon>Ixodida</taxon>
        <taxon>Ixodoidea</taxon>
        <taxon>Ixodidae</taxon>
        <taxon>Ixodinae</taxon>
        <taxon>Ixodes</taxon>
    </lineage>
</organism>
<reference evidence="1 2" key="1">
    <citation type="journal article" date="2020" name="Cell">
        <title>Large-Scale Comparative Analyses of Tick Genomes Elucidate Their Genetic Diversity and Vector Capacities.</title>
        <authorList>
            <consortium name="Tick Genome and Microbiome Consortium (TIGMIC)"/>
            <person name="Jia N."/>
            <person name="Wang J."/>
            <person name="Shi W."/>
            <person name="Du L."/>
            <person name="Sun Y."/>
            <person name="Zhan W."/>
            <person name="Jiang J.F."/>
            <person name="Wang Q."/>
            <person name="Zhang B."/>
            <person name="Ji P."/>
            <person name="Bell-Sakyi L."/>
            <person name="Cui X.M."/>
            <person name="Yuan T.T."/>
            <person name="Jiang B.G."/>
            <person name="Yang W.F."/>
            <person name="Lam T.T."/>
            <person name="Chang Q.C."/>
            <person name="Ding S.J."/>
            <person name="Wang X.J."/>
            <person name="Zhu J.G."/>
            <person name="Ruan X.D."/>
            <person name="Zhao L."/>
            <person name="Wei J.T."/>
            <person name="Ye R.Z."/>
            <person name="Que T.C."/>
            <person name="Du C.H."/>
            <person name="Zhou Y.H."/>
            <person name="Cheng J.X."/>
            <person name="Dai P.F."/>
            <person name="Guo W.B."/>
            <person name="Han X.H."/>
            <person name="Huang E.J."/>
            <person name="Li L.F."/>
            <person name="Wei W."/>
            <person name="Gao Y.C."/>
            <person name="Liu J.Z."/>
            <person name="Shao H.Z."/>
            <person name="Wang X."/>
            <person name="Wang C.C."/>
            <person name="Yang T.C."/>
            <person name="Huo Q.B."/>
            <person name="Li W."/>
            <person name="Chen H.Y."/>
            <person name="Chen S.E."/>
            <person name="Zhou L.G."/>
            <person name="Ni X.B."/>
            <person name="Tian J.H."/>
            <person name="Sheng Y."/>
            <person name="Liu T."/>
            <person name="Pan Y.S."/>
            <person name="Xia L.Y."/>
            <person name="Li J."/>
            <person name="Zhao F."/>
            <person name="Cao W.C."/>
        </authorList>
    </citation>
    <scope>NUCLEOTIDE SEQUENCE [LARGE SCALE GENOMIC DNA]</scope>
    <source>
        <strain evidence="1">Iper-2018</strain>
    </source>
</reference>
<evidence type="ECO:0000313" key="2">
    <source>
        <dbReference type="Proteomes" id="UP000805193"/>
    </source>
</evidence>